<proteinExistence type="predicted"/>
<dbReference type="AlphaFoldDB" id="A0A382QK41"/>
<dbReference type="EMBL" id="UINC01114768">
    <property type="protein sequence ID" value="SVC85308.1"/>
    <property type="molecule type" value="Genomic_DNA"/>
</dbReference>
<evidence type="ECO:0008006" key="2">
    <source>
        <dbReference type="Google" id="ProtNLM"/>
    </source>
</evidence>
<dbReference type="SUPFAM" id="SSF51735">
    <property type="entry name" value="NAD(P)-binding Rossmann-fold domains"/>
    <property type="match status" value="1"/>
</dbReference>
<name>A0A382QK41_9ZZZZ</name>
<protein>
    <recommendedName>
        <fullName evidence="2">NAD-dependent epimerase/dehydratase domain-containing protein</fullName>
    </recommendedName>
</protein>
<reference evidence="1" key="1">
    <citation type="submission" date="2018-05" db="EMBL/GenBank/DDBJ databases">
        <authorList>
            <person name="Lanie J.A."/>
            <person name="Ng W.-L."/>
            <person name="Kazmierczak K.M."/>
            <person name="Andrzejewski T.M."/>
            <person name="Davidsen T.M."/>
            <person name="Wayne K.J."/>
            <person name="Tettelin H."/>
            <person name="Glass J.I."/>
            <person name="Rusch D."/>
            <person name="Podicherti R."/>
            <person name="Tsui H.-C.T."/>
            <person name="Winkler M.E."/>
        </authorList>
    </citation>
    <scope>NUCLEOTIDE SEQUENCE</scope>
</reference>
<evidence type="ECO:0000313" key="1">
    <source>
        <dbReference type="EMBL" id="SVC85308.1"/>
    </source>
</evidence>
<gene>
    <name evidence="1" type="ORF">METZ01_LOCUS338162</name>
</gene>
<accession>A0A382QK41</accession>
<dbReference type="Gene3D" id="3.40.50.720">
    <property type="entry name" value="NAD(P)-binding Rossmann-like Domain"/>
    <property type="match status" value="1"/>
</dbReference>
<sequence>SLPIVVIRPPVVYGPRESNFSAYLKVLNKGWNLKIGAVRRELSLVYIADLVRAMVQAALCFPKDERIYYVTDGCSYTWDRVADCAMLTLDVSAKTLVIPEALLGFAANISEALTWFGSKPALIDRQRVIDMRQTSWVASSKLFFESHVFQPEYNLDKGLYETVEWCRKNNWL</sequence>
<feature type="non-terminal residue" evidence="1">
    <location>
        <position position="1"/>
    </location>
</feature>
<dbReference type="InterPro" id="IPR036291">
    <property type="entry name" value="NAD(P)-bd_dom_sf"/>
</dbReference>
<organism evidence="1">
    <name type="scientific">marine metagenome</name>
    <dbReference type="NCBI Taxonomy" id="408172"/>
    <lineage>
        <taxon>unclassified sequences</taxon>
        <taxon>metagenomes</taxon>
        <taxon>ecological metagenomes</taxon>
    </lineage>
</organism>